<keyword evidence="3" id="KW-1185">Reference proteome</keyword>
<evidence type="ECO:0000313" key="2">
    <source>
        <dbReference type="EMBL" id="SKC56923.1"/>
    </source>
</evidence>
<dbReference type="NCBIfam" id="TIGR03510">
    <property type="entry name" value="XapX"/>
    <property type="match status" value="1"/>
</dbReference>
<evidence type="ECO:0000256" key="1">
    <source>
        <dbReference type="SAM" id="Phobius"/>
    </source>
</evidence>
<sequence length="68" mass="7375">MKFSTKSFREIILSLMAGIVVGMVFKILKFPSPAPTNISGFMGIFGVWLGGSIVAALENRRIQGSEQV</sequence>
<gene>
    <name evidence="2" type="ORF">SAMN02194393_01502</name>
</gene>
<dbReference type="InterPro" id="IPR020017">
    <property type="entry name" value="XapX_domain"/>
</dbReference>
<dbReference type="RefSeq" id="WP_079490556.1">
    <property type="nucleotide sequence ID" value="NZ_FUZT01000003.1"/>
</dbReference>
<evidence type="ECO:0000313" key="3">
    <source>
        <dbReference type="Proteomes" id="UP000190285"/>
    </source>
</evidence>
<keyword evidence="1" id="KW-0812">Transmembrane</keyword>
<proteinExistence type="predicted"/>
<dbReference type="Pfam" id="PF07235">
    <property type="entry name" value="DUF1427"/>
    <property type="match status" value="1"/>
</dbReference>
<organism evidence="2 3">
    <name type="scientific">Maledivibacter halophilus</name>
    <dbReference type="NCBI Taxonomy" id="36842"/>
    <lineage>
        <taxon>Bacteria</taxon>
        <taxon>Bacillati</taxon>
        <taxon>Bacillota</taxon>
        <taxon>Clostridia</taxon>
        <taxon>Peptostreptococcales</taxon>
        <taxon>Caminicellaceae</taxon>
        <taxon>Maledivibacter</taxon>
    </lineage>
</organism>
<protein>
    <submittedName>
        <fullName evidence="2">XapX domain-containing protein</fullName>
    </submittedName>
</protein>
<keyword evidence="1" id="KW-1133">Transmembrane helix</keyword>
<dbReference type="EMBL" id="FUZT01000003">
    <property type="protein sequence ID" value="SKC56923.1"/>
    <property type="molecule type" value="Genomic_DNA"/>
</dbReference>
<reference evidence="2 3" key="1">
    <citation type="submission" date="2017-02" db="EMBL/GenBank/DDBJ databases">
        <authorList>
            <person name="Peterson S.W."/>
        </authorList>
    </citation>
    <scope>NUCLEOTIDE SEQUENCE [LARGE SCALE GENOMIC DNA]</scope>
    <source>
        <strain evidence="2 3">M1</strain>
    </source>
</reference>
<dbReference type="OrthoDB" id="8778565at2"/>
<dbReference type="STRING" id="36842.SAMN02194393_01502"/>
<feature type="transmembrane region" description="Helical" evidence="1">
    <location>
        <begin position="38"/>
        <end position="57"/>
    </location>
</feature>
<accession>A0A1T5JZX4</accession>
<dbReference type="InterPro" id="IPR009872">
    <property type="entry name" value="DUF1427"/>
</dbReference>
<dbReference type="AlphaFoldDB" id="A0A1T5JZX4"/>
<keyword evidence="1" id="KW-0472">Membrane</keyword>
<feature type="transmembrane region" description="Helical" evidence="1">
    <location>
        <begin position="12"/>
        <end position="32"/>
    </location>
</feature>
<dbReference type="Proteomes" id="UP000190285">
    <property type="component" value="Unassembled WGS sequence"/>
</dbReference>
<name>A0A1T5JZX4_9FIRM</name>